<evidence type="ECO:0000259" key="2">
    <source>
        <dbReference type="Pfam" id="PF11976"/>
    </source>
</evidence>
<proteinExistence type="predicted"/>
<evidence type="ECO:0000313" key="4">
    <source>
        <dbReference type="Proteomes" id="UP000215289"/>
    </source>
</evidence>
<protein>
    <recommendedName>
        <fullName evidence="2">Rad60/SUMO-like domain-containing protein</fullName>
    </recommendedName>
</protein>
<feature type="region of interest" description="Disordered" evidence="1">
    <location>
        <begin position="155"/>
        <end position="199"/>
    </location>
</feature>
<dbReference type="OrthoDB" id="3365399at2759"/>
<organism evidence="3 4">
    <name type="scientific">Aspergillus turcosus</name>
    <dbReference type="NCBI Taxonomy" id="1245748"/>
    <lineage>
        <taxon>Eukaryota</taxon>
        <taxon>Fungi</taxon>
        <taxon>Dikarya</taxon>
        <taxon>Ascomycota</taxon>
        <taxon>Pezizomycotina</taxon>
        <taxon>Eurotiomycetes</taxon>
        <taxon>Eurotiomycetidae</taxon>
        <taxon>Eurotiales</taxon>
        <taxon>Aspergillaceae</taxon>
        <taxon>Aspergillus</taxon>
        <taxon>Aspergillus subgen. Fumigati</taxon>
    </lineage>
</organism>
<name>A0A229XDK0_9EURO</name>
<feature type="domain" description="Rad60/SUMO-like" evidence="2">
    <location>
        <begin position="333"/>
        <end position="403"/>
    </location>
</feature>
<feature type="region of interest" description="Disordered" evidence="1">
    <location>
        <begin position="37"/>
        <end position="143"/>
    </location>
</feature>
<dbReference type="Pfam" id="PF11976">
    <property type="entry name" value="Rad60-SLD"/>
    <property type="match status" value="1"/>
</dbReference>
<dbReference type="InterPro" id="IPR029071">
    <property type="entry name" value="Ubiquitin-like_domsf"/>
</dbReference>
<dbReference type="Gene3D" id="3.10.20.90">
    <property type="entry name" value="Phosphatidylinositol 3-kinase Catalytic Subunit, Chain A, domain 1"/>
    <property type="match status" value="1"/>
</dbReference>
<gene>
    <name evidence="3" type="ORF">CFD26_101089</name>
</gene>
<reference evidence="3 4" key="1">
    <citation type="submission" date="2018-08" db="EMBL/GenBank/DDBJ databases">
        <title>Draft genome sequences of two Aspergillus turcosus clinical strains isolated from bronchoalveolar lavage fluid: one azole-susceptible and the other azole-resistant.</title>
        <authorList>
            <person name="Parent-Michaud M."/>
            <person name="Dufresne P.J."/>
            <person name="Fournier E."/>
            <person name="Martineau C."/>
            <person name="Moreira S."/>
            <person name="Perkins V."/>
            <person name="De Repentigny L."/>
            <person name="Dufresne S.F."/>
        </authorList>
    </citation>
    <scope>NUCLEOTIDE SEQUENCE [LARGE SCALE GENOMIC DNA]</scope>
    <source>
        <strain evidence="3">HMR AF 1038</strain>
    </source>
</reference>
<dbReference type="Proteomes" id="UP000215289">
    <property type="component" value="Unassembled WGS sequence"/>
</dbReference>
<sequence>MRSFFKRPSWASKGDEPVTADFYRRAGQIYDDIITTNREARERSICGSKPAAEDGRARKRRHLLDDGGPEETTSLGLDGSLNHHLESKSQQECAPSKLKPPPRSIPAGESKDSGPLEQAATYSGGLDTISGNVHQDRDSEPTLVTSVRRFETGFHSYSHSKMERNSKSRSADERPDHQGEERCQKQAPGTGIHQYPGPRNEDVTVQILITSPIEGTKPLIVHRKMSQSLRDVRLAWCNRQNLSTTLQASIFLTWKGRRLFDVTTCRSLGIDTSEIPTGVEDIGNYSQMDAKTMRIHMEAVTDKLVASDTQRLSPVPGSQSNLNEGSDQKHMVRLVLKCPGFDKFETSVASNGPISQVIGVFRRAKCIPSEREIHLVFDGDRLSPTASFTDYDITDDDLVDVLIK</sequence>
<evidence type="ECO:0000256" key="1">
    <source>
        <dbReference type="SAM" id="MobiDB-lite"/>
    </source>
</evidence>
<dbReference type="InterPro" id="IPR022617">
    <property type="entry name" value="Rad60/SUMO-like_dom"/>
</dbReference>
<dbReference type="EMBL" id="NIDN02000084">
    <property type="protein sequence ID" value="RLL97222.1"/>
    <property type="molecule type" value="Genomic_DNA"/>
</dbReference>
<keyword evidence="4" id="KW-1185">Reference proteome</keyword>
<evidence type="ECO:0000313" key="3">
    <source>
        <dbReference type="EMBL" id="RLL97222.1"/>
    </source>
</evidence>
<comment type="caution">
    <text evidence="3">The sequence shown here is derived from an EMBL/GenBank/DDBJ whole genome shotgun (WGS) entry which is preliminary data.</text>
</comment>
<dbReference type="SUPFAM" id="SSF54236">
    <property type="entry name" value="Ubiquitin-like"/>
    <property type="match status" value="1"/>
</dbReference>
<feature type="compositionally biased region" description="Basic and acidic residues" evidence="1">
    <location>
        <begin position="160"/>
        <end position="184"/>
    </location>
</feature>
<accession>A0A229XDK0</accession>
<dbReference type="AlphaFoldDB" id="A0A229XDK0"/>